<gene>
    <name evidence="1" type="ORF">DPEC_G00183660</name>
</gene>
<name>A0ACC2GBA6_DALPE</name>
<sequence>MHQCNCARPEASTPAGKSSKKLNKRAPMLTPPPELLLQNRKTGSETLKQDLSLLLEKNRFRPDGVHPNIMGCRLLGANLRHALGMPFINKISIKAVHIEDPLT</sequence>
<keyword evidence="2" id="KW-1185">Reference proteome</keyword>
<dbReference type="EMBL" id="CM055742">
    <property type="protein sequence ID" value="KAJ8000758.1"/>
    <property type="molecule type" value="Genomic_DNA"/>
</dbReference>
<comment type="caution">
    <text evidence="1">The sequence shown here is derived from an EMBL/GenBank/DDBJ whole genome shotgun (WGS) entry which is preliminary data.</text>
</comment>
<evidence type="ECO:0000313" key="2">
    <source>
        <dbReference type="Proteomes" id="UP001157502"/>
    </source>
</evidence>
<reference evidence="1" key="1">
    <citation type="submission" date="2021-05" db="EMBL/GenBank/DDBJ databases">
        <authorList>
            <person name="Pan Q."/>
            <person name="Jouanno E."/>
            <person name="Zahm M."/>
            <person name="Klopp C."/>
            <person name="Cabau C."/>
            <person name="Louis A."/>
            <person name="Berthelot C."/>
            <person name="Parey E."/>
            <person name="Roest Crollius H."/>
            <person name="Montfort J."/>
            <person name="Robinson-Rechavi M."/>
            <person name="Bouchez O."/>
            <person name="Lampietro C."/>
            <person name="Lopez Roques C."/>
            <person name="Donnadieu C."/>
            <person name="Postlethwait J."/>
            <person name="Bobe J."/>
            <person name="Dillon D."/>
            <person name="Chandos A."/>
            <person name="von Hippel F."/>
            <person name="Guiguen Y."/>
        </authorList>
    </citation>
    <scope>NUCLEOTIDE SEQUENCE</scope>
    <source>
        <strain evidence="1">YG-Jan2019</strain>
    </source>
</reference>
<protein>
    <submittedName>
        <fullName evidence="1">Uncharacterized protein</fullName>
    </submittedName>
</protein>
<accession>A0ACC2GBA6</accession>
<dbReference type="Proteomes" id="UP001157502">
    <property type="component" value="Chromosome 15"/>
</dbReference>
<organism evidence="1 2">
    <name type="scientific">Dallia pectoralis</name>
    <name type="common">Alaska blackfish</name>
    <dbReference type="NCBI Taxonomy" id="75939"/>
    <lineage>
        <taxon>Eukaryota</taxon>
        <taxon>Metazoa</taxon>
        <taxon>Chordata</taxon>
        <taxon>Craniata</taxon>
        <taxon>Vertebrata</taxon>
        <taxon>Euteleostomi</taxon>
        <taxon>Actinopterygii</taxon>
        <taxon>Neopterygii</taxon>
        <taxon>Teleostei</taxon>
        <taxon>Protacanthopterygii</taxon>
        <taxon>Esociformes</taxon>
        <taxon>Umbridae</taxon>
        <taxon>Dallia</taxon>
    </lineage>
</organism>
<evidence type="ECO:0000313" key="1">
    <source>
        <dbReference type="EMBL" id="KAJ8000758.1"/>
    </source>
</evidence>
<proteinExistence type="predicted"/>